<evidence type="ECO:0000256" key="1">
    <source>
        <dbReference type="SAM" id="MobiDB-lite"/>
    </source>
</evidence>
<dbReference type="PANTHER" id="PTHR46444:SF9">
    <property type="entry name" value="DCD (DEVELOPMENT AND CELL DEATH) DOMAIN PROTEIN"/>
    <property type="match status" value="1"/>
</dbReference>
<dbReference type="PANTHER" id="PTHR46444">
    <property type="entry name" value="DCD (DEVELOPMENT AND CELL DEATH) DOMAIN PROTEIN-RELATED"/>
    <property type="match status" value="1"/>
</dbReference>
<proteinExistence type="predicted"/>
<dbReference type="EMBL" id="JACXVP010000002">
    <property type="protein sequence ID" value="KAG5621884.1"/>
    <property type="molecule type" value="Genomic_DNA"/>
</dbReference>
<dbReference type="SMART" id="SM00767">
    <property type="entry name" value="DCD"/>
    <property type="match status" value="1"/>
</dbReference>
<protein>
    <recommendedName>
        <fullName evidence="2">DCD domain-containing protein</fullName>
    </recommendedName>
</protein>
<gene>
    <name evidence="3" type="ORF">H5410_007102</name>
</gene>
<evidence type="ECO:0000313" key="3">
    <source>
        <dbReference type="EMBL" id="KAG5621884.1"/>
    </source>
</evidence>
<feature type="region of interest" description="Disordered" evidence="1">
    <location>
        <begin position="322"/>
        <end position="344"/>
    </location>
</feature>
<dbReference type="AlphaFoldDB" id="A0A9J6AC43"/>
<sequence length="1020" mass="115182">MEYDNEEHGFISVPAPEFGAIFMSNIATKRDCFKHKVFGLPSSMGNFVKEVKKGMILFLFEYERRQLFGVYRAISDGGMNIVPHAFSSSGKQFSAQVRFVLIWRCSPLSEDEFRDAIRENYFSARKFHFGLSDEQVHRLLRLFSSRKLKNKLPPRKLTTGVGNGIDEDHIMMNNKSYTASGGFDIKRSNADLRPSLSRGYPSSFHGVKRVADDMFSIEHREKDEDIVDSAEHLYYNDKKRRIGYDEALSRDNAAEDKLHVHSPTEELGFSGDDEWSLNGRVKRKHKINMNCTPALSNYMEDSDLRRTVHDANLVVRDQIVKENNMDSNFGPGRSNEQNEKPSDNARTRLCTHYAGFLRNNHVDKAHIMDNSHEPSLSRKNRSDPFWNVGTASDDWPSSLDARVGGKKSHLDPDINSTIVSERFVNSPYKKKGMRKDGRLFRRELCGNESKFRTRLIREFDHQEATDDDVCFLSRRKGANEKCVDRFLIPTASNGNSAYAGEVGRQMAEVGSYPMDDFDGLVRGTENFQRPLAGAGCTVYSPMKKRTSGYSTNFLAGTEFPQSTEGQNFGPSCSKFHDATITRVMPYKDELPNSCYGHTETYEVEQGSNFVRGPPSSNVYRENNFASSKGISSPYSHPEFTTKGLESASEGGKMVLLSHDGFSNPPLNVGISELVEPNRSGSFGYRIASIPRARASIAPQLTRDDINEGETWRFSSQAALGSIARNSFSGNYQCPDEEIGDGHVIWQGSDATHVGRISRSPNTSWLLQGNVLTNLDNAYRPGADIVNDEYENNRLTQVHSDSRNSRKSVFSRLSLAPKVHKLREHKFDYSMSFEEHYMDTTVDEIMDLLYEDQKIVPKKPLNRKPFIRKVGSGETDRPGKHAAVVKNDAEQTADSMMRVLKESANEVLEETMNHILAETRMVDFKRRRETNRASEQTTVKLNKEEETNANEYTVLQNALGNSSQTAVAKVSADKPFKRRKLVRPAFDENNCRSVLNHQLPCQTLATAKTGNSDSIEFQPAL</sequence>
<dbReference type="InterPro" id="IPR013989">
    <property type="entry name" value="Dev_and_cell_death_domain"/>
</dbReference>
<dbReference type="PROSITE" id="PS51222">
    <property type="entry name" value="DCD"/>
    <property type="match status" value="1"/>
</dbReference>
<keyword evidence="4" id="KW-1185">Reference proteome</keyword>
<organism evidence="3 4">
    <name type="scientific">Solanum commersonii</name>
    <name type="common">Commerson's wild potato</name>
    <name type="synonym">Commerson's nightshade</name>
    <dbReference type="NCBI Taxonomy" id="4109"/>
    <lineage>
        <taxon>Eukaryota</taxon>
        <taxon>Viridiplantae</taxon>
        <taxon>Streptophyta</taxon>
        <taxon>Embryophyta</taxon>
        <taxon>Tracheophyta</taxon>
        <taxon>Spermatophyta</taxon>
        <taxon>Magnoliopsida</taxon>
        <taxon>eudicotyledons</taxon>
        <taxon>Gunneridae</taxon>
        <taxon>Pentapetalae</taxon>
        <taxon>asterids</taxon>
        <taxon>lamiids</taxon>
        <taxon>Solanales</taxon>
        <taxon>Solanaceae</taxon>
        <taxon>Solanoideae</taxon>
        <taxon>Solaneae</taxon>
        <taxon>Solanum</taxon>
    </lineage>
</organism>
<evidence type="ECO:0000259" key="2">
    <source>
        <dbReference type="PROSITE" id="PS51222"/>
    </source>
</evidence>
<dbReference type="Pfam" id="PF10539">
    <property type="entry name" value="Dev_Cell_Death"/>
    <property type="match status" value="1"/>
</dbReference>
<dbReference type="Proteomes" id="UP000824120">
    <property type="component" value="Chromosome 2"/>
</dbReference>
<feature type="domain" description="DCD" evidence="2">
    <location>
        <begin position="15"/>
        <end position="145"/>
    </location>
</feature>
<comment type="caution">
    <text evidence="3">The sequence shown here is derived from an EMBL/GenBank/DDBJ whole genome shotgun (WGS) entry which is preliminary data.</text>
</comment>
<dbReference type="OrthoDB" id="1928633at2759"/>
<accession>A0A9J6AC43</accession>
<evidence type="ECO:0000313" key="4">
    <source>
        <dbReference type="Proteomes" id="UP000824120"/>
    </source>
</evidence>
<reference evidence="3 4" key="1">
    <citation type="submission" date="2020-09" db="EMBL/GenBank/DDBJ databases">
        <title>De no assembly of potato wild relative species, Solanum commersonii.</title>
        <authorList>
            <person name="Cho K."/>
        </authorList>
    </citation>
    <scope>NUCLEOTIDE SEQUENCE [LARGE SCALE GENOMIC DNA]</scope>
    <source>
        <strain evidence="3">LZ3.2</strain>
        <tissue evidence="3">Leaf</tissue>
    </source>
</reference>
<name>A0A9J6AC43_SOLCO</name>